<protein>
    <recommendedName>
        <fullName evidence="4">Arginine/serine-rich protein 1</fullName>
    </recommendedName>
</protein>
<evidence type="ECO:0000313" key="2">
    <source>
        <dbReference type="EMBL" id="KAJ3613187.1"/>
    </source>
</evidence>
<feature type="compositionally biased region" description="Low complexity" evidence="1">
    <location>
        <begin position="31"/>
        <end position="53"/>
    </location>
</feature>
<keyword evidence="3" id="KW-1185">Reference proteome</keyword>
<dbReference type="AlphaFoldDB" id="A0A9Q0EYQ2"/>
<dbReference type="EMBL" id="JANIIK010000035">
    <property type="protein sequence ID" value="KAJ3613187.1"/>
    <property type="molecule type" value="Genomic_DNA"/>
</dbReference>
<feature type="region of interest" description="Disordered" evidence="1">
    <location>
        <begin position="28"/>
        <end position="229"/>
    </location>
</feature>
<feature type="compositionally biased region" description="Low complexity" evidence="1">
    <location>
        <begin position="64"/>
        <end position="78"/>
    </location>
</feature>
<sequence>MVTAATDLLPEMASDRLGEGLRVVFDQDLGSNSASPKSGSRSSSDCSDSVNGSLTRGTDRGRQRSPSSSTSSLSSSSRPRSRSHPRCHRKSSRCRCATHDRKAHGHRRRRSPPRGSRAHSRSCSPSTAPVKSSRHRSNRSRATSNSRQRRSKGVVGQEKSKSSSKSHRSRSRSSRRPVASPTLDENVNPTVDEPSEECPTPELQAWVRPEAVPEKAPSQDSDVEPDFQRSKVSPIRRIISFSIHNSVAKPTVAPVTSGKVTSRVDGVDGRKPYGHWVPVGRGAPARKRTSR</sequence>
<dbReference type="OrthoDB" id="9950396at2759"/>
<feature type="compositionally biased region" description="Basic residues" evidence="1">
    <location>
        <begin position="79"/>
        <end position="93"/>
    </location>
</feature>
<accession>A0A9Q0EYQ2</accession>
<dbReference type="Proteomes" id="UP001148018">
    <property type="component" value="Unassembled WGS sequence"/>
</dbReference>
<evidence type="ECO:0000313" key="3">
    <source>
        <dbReference type="Proteomes" id="UP001148018"/>
    </source>
</evidence>
<comment type="caution">
    <text evidence="2">The sequence shown here is derived from an EMBL/GenBank/DDBJ whole genome shotgun (WGS) entry which is preliminary data.</text>
</comment>
<feature type="compositionally biased region" description="Basic residues" evidence="1">
    <location>
        <begin position="101"/>
        <end position="120"/>
    </location>
</feature>
<proteinExistence type="predicted"/>
<reference evidence="2" key="1">
    <citation type="submission" date="2022-07" db="EMBL/GenBank/DDBJ databases">
        <title>Chromosome-level genome of Muraenolepis orangiensis.</title>
        <authorList>
            <person name="Kim J."/>
        </authorList>
    </citation>
    <scope>NUCLEOTIDE SEQUENCE</scope>
    <source>
        <strain evidence="2">KU_S4_2022</strain>
        <tissue evidence="2">Muscle</tissue>
    </source>
</reference>
<name>A0A9Q0EYQ2_9TELE</name>
<evidence type="ECO:0008006" key="4">
    <source>
        <dbReference type="Google" id="ProtNLM"/>
    </source>
</evidence>
<feature type="region of interest" description="Disordered" evidence="1">
    <location>
        <begin position="263"/>
        <end position="291"/>
    </location>
</feature>
<feature type="compositionally biased region" description="Basic residues" evidence="1">
    <location>
        <begin position="162"/>
        <end position="175"/>
    </location>
</feature>
<evidence type="ECO:0000256" key="1">
    <source>
        <dbReference type="SAM" id="MobiDB-lite"/>
    </source>
</evidence>
<organism evidence="2 3">
    <name type="scientific">Muraenolepis orangiensis</name>
    <name type="common">Patagonian moray cod</name>
    <dbReference type="NCBI Taxonomy" id="630683"/>
    <lineage>
        <taxon>Eukaryota</taxon>
        <taxon>Metazoa</taxon>
        <taxon>Chordata</taxon>
        <taxon>Craniata</taxon>
        <taxon>Vertebrata</taxon>
        <taxon>Euteleostomi</taxon>
        <taxon>Actinopterygii</taxon>
        <taxon>Neopterygii</taxon>
        <taxon>Teleostei</taxon>
        <taxon>Neoteleostei</taxon>
        <taxon>Acanthomorphata</taxon>
        <taxon>Zeiogadaria</taxon>
        <taxon>Gadariae</taxon>
        <taxon>Gadiformes</taxon>
        <taxon>Muraenolepidoidei</taxon>
        <taxon>Muraenolepididae</taxon>
        <taxon>Muraenolepis</taxon>
    </lineage>
</organism>
<gene>
    <name evidence="2" type="ORF">NHX12_019439</name>
</gene>